<dbReference type="Pfam" id="PF13716">
    <property type="entry name" value="CRAL_TRIO_2"/>
    <property type="match status" value="1"/>
</dbReference>
<reference evidence="2" key="1">
    <citation type="submission" date="2017-07" db="EMBL/GenBank/DDBJ databases">
        <title>Taro Niue Genome Assembly and Annotation.</title>
        <authorList>
            <person name="Atibalentja N."/>
            <person name="Keating K."/>
            <person name="Fields C.J."/>
        </authorList>
    </citation>
    <scope>NUCLEOTIDE SEQUENCE</scope>
    <source>
        <strain evidence="2">Niue_2</strain>
        <tissue evidence="2">Leaf</tissue>
    </source>
</reference>
<feature type="domain" description="CRAL-TRIO" evidence="1">
    <location>
        <begin position="47"/>
        <end position="126"/>
    </location>
</feature>
<proteinExistence type="predicted"/>
<evidence type="ECO:0000313" key="3">
    <source>
        <dbReference type="Proteomes" id="UP000652761"/>
    </source>
</evidence>
<accession>A0A843UWZ2</accession>
<dbReference type="AlphaFoldDB" id="A0A843UWZ2"/>
<dbReference type="InterPro" id="IPR001251">
    <property type="entry name" value="CRAL-TRIO_dom"/>
</dbReference>
<gene>
    <name evidence="2" type="ORF">Taro_019509</name>
</gene>
<protein>
    <recommendedName>
        <fullName evidence="1">CRAL-TRIO domain-containing protein</fullName>
    </recommendedName>
</protein>
<keyword evidence="3" id="KW-1185">Reference proteome</keyword>
<dbReference type="OrthoDB" id="365077at2759"/>
<organism evidence="2 3">
    <name type="scientific">Colocasia esculenta</name>
    <name type="common">Wild taro</name>
    <name type="synonym">Arum esculentum</name>
    <dbReference type="NCBI Taxonomy" id="4460"/>
    <lineage>
        <taxon>Eukaryota</taxon>
        <taxon>Viridiplantae</taxon>
        <taxon>Streptophyta</taxon>
        <taxon>Embryophyta</taxon>
        <taxon>Tracheophyta</taxon>
        <taxon>Spermatophyta</taxon>
        <taxon>Magnoliopsida</taxon>
        <taxon>Liliopsida</taxon>
        <taxon>Araceae</taxon>
        <taxon>Aroideae</taxon>
        <taxon>Colocasieae</taxon>
        <taxon>Colocasia</taxon>
    </lineage>
</organism>
<evidence type="ECO:0000313" key="2">
    <source>
        <dbReference type="EMBL" id="MQL86967.1"/>
    </source>
</evidence>
<dbReference type="Proteomes" id="UP000652761">
    <property type="component" value="Unassembled WGS sequence"/>
</dbReference>
<sequence length="139" mass="15626">MGWLEGCFLWMSALQQANLANNSLVRVLGRQQARIAERVFSDPLGTKEKGAPFVVTYVHTYVSWLESFVGVSTLGFICESLAPTICDNLKAIYFVHSDLQPHFFFATFSHFSSMPNKHKKKISHFSLPLPLSRQATNSS</sequence>
<evidence type="ECO:0000259" key="1">
    <source>
        <dbReference type="Pfam" id="PF13716"/>
    </source>
</evidence>
<name>A0A843UWZ2_COLES</name>
<comment type="caution">
    <text evidence="2">The sequence shown here is derived from an EMBL/GenBank/DDBJ whole genome shotgun (WGS) entry which is preliminary data.</text>
</comment>
<dbReference type="EMBL" id="NMUH01000941">
    <property type="protein sequence ID" value="MQL86967.1"/>
    <property type="molecule type" value="Genomic_DNA"/>
</dbReference>